<evidence type="ECO:0000313" key="2">
    <source>
        <dbReference type="EMBL" id="MFC4262961.1"/>
    </source>
</evidence>
<organism evidence="2 3">
    <name type="scientific">Ferruginibacter yonginensis</name>
    <dbReference type="NCBI Taxonomy" id="1310416"/>
    <lineage>
        <taxon>Bacteria</taxon>
        <taxon>Pseudomonadati</taxon>
        <taxon>Bacteroidota</taxon>
        <taxon>Chitinophagia</taxon>
        <taxon>Chitinophagales</taxon>
        <taxon>Chitinophagaceae</taxon>
        <taxon>Ferruginibacter</taxon>
    </lineage>
</organism>
<feature type="transmembrane region" description="Helical" evidence="1">
    <location>
        <begin position="244"/>
        <end position="267"/>
    </location>
</feature>
<proteinExistence type="predicted"/>
<name>A0ABV8QSX3_9BACT</name>
<feature type="transmembrane region" description="Helical" evidence="1">
    <location>
        <begin position="344"/>
        <end position="363"/>
    </location>
</feature>
<keyword evidence="1" id="KW-1133">Transmembrane helix</keyword>
<evidence type="ECO:0000256" key="1">
    <source>
        <dbReference type="SAM" id="Phobius"/>
    </source>
</evidence>
<keyword evidence="1" id="KW-0812">Transmembrane</keyword>
<dbReference type="RefSeq" id="WP_379708933.1">
    <property type="nucleotide sequence ID" value="NZ_JBHSCZ010000002.1"/>
</dbReference>
<feature type="transmembrane region" description="Helical" evidence="1">
    <location>
        <begin position="301"/>
        <end position="323"/>
    </location>
</feature>
<gene>
    <name evidence="2" type="ORF">ACFOWM_08740</name>
</gene>
<comment type="caution">
    <text evidence="2">The sequence shown here is derived from an EMBL/GenBank/DDBJ whole genome shotgun (WGS) entry which is preliminary data.</text>
</comment>
<feature type="transmembrane region" description="Helical" evidence="1">
    <location>
        <begin position="92"/>
        <end position="111"/>
    </location>
</feature>
<dbReference type="Proteomes" id="UP001595907">
    <property type="component" value="Unassembled WGS sequence"/>
</dbReference>
<reference evidence="3" key="1">
    <citation type="journal article" date="2019" name="Int. J. Syst. Evol. Microbiol.">
        <title>The Global Catalogue of Microorganisms (GCM) 10K type strain sequencing project: providing services to taxonomists for standard genome sequencing and annotation.</title>
        <authorList>
            <consortium name="The Broad Institute Genomics Platform"/>
            <consortium name="The Broad Institute Genome Sequencing Center for Infectious Disease"/>
            <person name="Wu L."/>
            <person name="Ma J."/>
        </authorList>
    </citation>
    <scope>NUCLEOTIDE SEQUENCE [LARGE SCALE GENOMIC DNA]</scope>
    <source>
        <strain evidence="3">CECT 8289</strain>
    </source>
</reference>
<sequence>MKITTKQIQYGTDIHTCKNCEHKFTGKACNMCGEKVFDPHQLTTKHFFHEVIDFFYHFESKVLKTIKLNFLKPGFITLQNIKGIRVPYAKPVQLYLVVAFVFYVIVSKVGVKDYIPTFGDHHYFSLSDYKLLQWAQPLDDKIAANIDSLWVKKGRVMQAEIEEKLRYNSVNQQSLILKSRDRQDSIVLPVENVPIIAYRQMVELRQSLYNHSIGTFGKTFIFILLPIFAAFLFLIFFKKIQYYGAALILATHFMIYNLCVYSLYTLIDLWPRYLFKGFKGWVLRPFDAVLYNETMAPISEALFGSGFEFFHLLFWMPWLYIAFKRLFNTVWWKNIILSYLLSRVFFYLIFGVLKKVLIAFTVYNMHL</sequence>
<dbReference type="InterPro" id="IPR022134">
    <property type="entry name" value="DUF3667"/>
</dbReference>
<dbReference type="Pfam" id="PF12412">
    <property type="entry name" value="DUF3667"/>
    <property type="match status" value="1"/>
</dbReference>
<evidence type="ECO:0000313" key="3">
    <source>
        <dbReference type="Proteomes" id="UP001595907"/>
    </source>
</evidence>
<dbReference type="EMBL" id="JBHSCZ010000002">
    <property type="protein sequence ID" value="MFC4262961.1"/>
    <property type="molecule type" value="Genomic_DNA"/>
</dbReference>
<keyword evidence="1" id="KW-0472">Membrane</keyword>
<protein>
    <submittedName>
        <fullName evidence="2">DUF3667 domain-containing protein</fullName>
    </submittedName>
</protein>
<feature type="transmembrane region" description="Helical" evidence="1">
    <location>
        <begin position="219"/>
        <end position="237"/>
    </location>
</feature>
<keyword evidence="3" id="KW-1185">Reference proteome</keyword>
<accession>A0ABV8QSX3</accession>